<organism evidence="10 11">
    <name type="scientific">Penicillium capsulatum</name>
    <dbReference type="NCBI Taxonomy" id="69766"/>
    <lineage>
        <taxon>Eukaryota</taxon>
        <taxon>Fungi</taxon>
        <taxon>Dikarya</taxon>
        <taxon>Ascomycota</taxon>
        <taxon>Pezizomycotina</taxon>
        <taxon>Eurotiomycetes</taxon>
        <taxon>Eurotiomycetidae</taxon>
        <taxon>Eurotiales</taxon>
        <taxon>Aspergillaceae</taxon>
        <taxon>Penicillium</taxon>
    </lineage>
</organism>
<keyword evidence="3" id="KW-0808">Transferase</keyword>
<evidence type="ECO:0000256" key="6">
    <source>
        <dbReference type="ARBA" id="ARBA00022840"/>
    </source>
</evidence>
<reference evidence="10" key="2">
    <citation type="journal article" date="2023" name="IMA Fungus">
        <title>Comparative genomic study of the Penicillium genus elucidates a diverse pangenome and 15 lateral gene transfer events.</title>
        <authorList>
            <person name="Petersen C."/>
            <person name="Sorensen T."/>
            <person name="Nielsen M.R."/>
            <person name="Sondergaard T.E."/>
            <person name="Sorensen J.L."/>
            <person name="Fitzpatrick D.A."/>
            <person name="Frisvad J.C."/>
            <person name="Nielsen K.L."/>
        </authorList>
    </citation>
    <scope>NUCLEOTIDE SEQUENCE</scope>
    <source>
        <strain evidence="10">IBT 21917</strain>
    </source>
</reference>
<dbReference type="InterPro" id="IPR011009">
    <property type="entry name" value="Kinase-like_dom_sf"/>
</dbReference>
<dbReference type="Pfam" id="PF00069">
    <property type="entry name" value="Pkinase"/>
    <property type="match status" value="1"/>
</dbReference>
<dbReference type="GO" id="GO:0000245">
    <property type="term" value="P:spliceosomal complex assembly"/>
    <property type="evidence" value="ECO:0007669"/>
    <property type="project" value="TreeGrafter"/>
</dbReference>
<feature type="domain" description="Protein kinase" evidence="9">
    <location>
        <begin position="64"/>
        <end position="404"/>
    </location>
</feature>
<dbReference type="GO" id="GO:0004674">
    <property type="term" value="F:protein serine/threonine kinase activity"/>
    <property type="evidence" value="ECO:0007669"/>
    <property type="project" value="UniProtKB-KW"/>
</dbReference>
<evidence type="ECO:0000256" key="2">
    <source>
        <dbReference type="ARBA" id="ARBA00022527"/>
    </source>
</evidence>
<proteinExistence type="predicted"/>
<dbReference type="EMBL" id="JAPQKO010000001">
    <property type="protein sequence ID" value="KAJ5184187.1"/>
    <property type="molecule type" value="Genomic_DNA"/>
</dbReference>
<protein>
    <recommendedName>
        <fullName evidence="1">non-specific serine/threonine protein kinase</fullName>
        <ecNumber evidence="1">2.7.11.1</ecNumber>
    </recommendedName>
</protein>
<dbReference type="Gene3D" id="1.10.510.10">
    <property type="entry name" value="Transferase(Phosphotransferase) domain 1"/>
    <property type="match status" value="1"/>
</dbReference>
<sequence>MPRLPHRFFGRIFSRRNASPVRHFAQSNAQLLDSSDKLEEETLPWYSQDRFYHVKIGEIFQSRYQVVGKLGFGGYSTVWLSRDLQQHKYVTLKVFERDSSEGERELEAYKRLDAARSSHDGAMLVRTALDSFQIGTTGSFFQCLVHKPLGISLRDLRLRFATSILPEKLVKLTLLHLLLALDYLHTEAGIIHTDIQEKNIMLGIEDDSILVDFEEAEKSNPSPRKIVGDRVIYSSRKLKKTKEHGRPVLCDFGQARFGLESYSSDIQPHIYRAPEVILRIPWDQKVDIWNVGVMTWDLFEKGHLFYGRDSSKQNSDIHHLAEMIALLGPPPTEMLQSSSYASDFFDSQGKWKEAVPVPSTTLEDLEGNLQGAQQELFLAFLRKMLRWRPEDRQTARDLLSDPWLRSP</sequence>
<keyword evidence="4" id="KW-0547">Nucleotide-binding</keyword>
<keyword evidence="6" id="KW-0067">ATP-binding</keyword>
<dbReference type="InterPro" id="IPR051334">
    <property type="entry name" value="SRPK"/>
</dbReference>
<name>A0A9W9IUA9_9EURO</name>
<dbReference type="OrthoDB" id="5979581at2759"/>
<dbReference type="SMART" id="SM00220">
    <property type="entry name" value="S_TKc"/>
    <property type="match status" value="1"/>
</dbReference>
<evidence type="ECO:0000313" key="10">
    <source>
        <dbReference type="EMBL" id="KAJ5184187.1"/>
    </source>
</evidence>
<evidence type="ECO:0000256" key="1">
    <source>
        <dbReference type="ARBA" id="ARBA00012513"/>
    </source>
</evidence>
<evidence type="ECO:0000256" key="5">
    <source>
        <dbReference type="ARBA" id="ARBA00022777"/>
    </source>
</evidence>
<dbReference type="AlphaFoldDB" id="A0A9W9IUA9"/>
<dbReference type="Proteomes" id="UP001146351">
    <property type="component" value="Unassembled WGS sequence"/>
</dbReference>
<comment type="catalytic activity">
    <reaction evidence="8">
        <text>L-seryl-[protein] + ATP = O-phospho-L-seryl-[protein] + ADP + H(+)</text>
        <dbReference type="Rhea" id="RHEA:17989"/>
        <dbReference type="Rhea" id="RHEA-COMP:9863"/>
        <dbReference type="Rhea" id="RHEA-COMP:11604"/>
        <dbReference type="ChEBI" id="CHEBI:15378"/>
        <dbReference type="ChEBI" id="CHEBI:29999"/>
        <dbReference type="ChEBI" id="CHEBI:30616"/>
        <dbReference type="ChEBI" id="CHEBI:83421"/>
        <dbReference type="ChEBI" id="CHEBI:456216"/>
        <dbReference type="EC" id="2.7.11.1"/>
    </reaction>
</comment>
<evidence type="ECO:0000256" key="8">
    <source>
        <dbReference type="ARBA" id="ARBA00048679"/>
    </source>
</evidence>
<dbReference type="EC" id="2.7.11.1" evidence="1"/>
<evidence type="ECO:0000256" key="4">
    <source>
        <dbReference type="ARBA" id="ARBA00022741"/>
    </source>
</evidence>
<accession>A0A9W9IUA9</accession>
<evidence type="ECO:0000259" key="9">
    <source>
        <dbReference type="PROSITE" id="PS50011"/>
    </source>
</evidence>
<reference evidence="10" key="1">
    <citation type="submission" date="2022-11" db="EMBL/GenBank/DDBJ databases">
        <authorList>
            <person name="Petersen C."/>
        </authorList>
    </citation>
    <scope>NUCLEOTIDE SEQUENCE</scope>
    <source>
        <strain evidence="10">IBT 21917</strain>
    </source>
</reference>
<comment type="catalytic activity">
    <reaction evidence="7">
        <text>L-threonyl-[protein] + ATP = O-phospho-L-threonyl-[protein] + ADP + H(+)</text>
        <dbReference type="Rhea" id="RHEA:46608"/>
        <dbReference type="Rhea" id="RHEA-COMP:11060"/>
        <dbReference type="Rhea" id="RHEA-COMP:11605"/>
        <dbReference type="ChEBI" id="CHEBI:15378"/>
        <dbReference type="ChEBI" id="CHEBI:30013"/>
        <dbReference type="ChEBI" id="CHEBI:30616"/>
        <dbReference type="ChEBI" id="CHEBI:61977"/>
        <dbReference type="ChEBI" id="CHEBI:456216"/>
        <dbReference type="EC" id="2.7.11.1"/>
    </reaction>
</comment>
<dbReference type="InterPro" id="IPR000719">
    <property type="entry name" value="Prot_kinase_dom"/>
</dbReference>
<keyword evidence="5 10" id="KW-0418">Kinase</keyword>
<evidence type="ECO:0000313" key="11">
    <source>
        <dbReference type="Proteomes" id="UP001146351"/>
    </source>
</evidence>
<keyword evidence="2" id="KW-0723">Serine/threonine-protein kinase</keyword>
<evidence type="ECO:0000256" key="3">
    <source>
        <dbReference type="ARBA" id="ARBA00022679"/>
    </source>
</evidence>
<dbReference type="Gene3D" id="3.30.200.20">
    <property type="entry name" value="Phosphorylase Kinase, domain 1"/>
    <property type="match status" value="1"/>
</dbReference>
<gene>
    <name evidence="10" type="ORF">N7492_001803</name>
</gene>
<dbReference type="PROSITE" id="PS50011">
    <property type="entry name" value="PROTEIN_KINASE_DOM"/>
    <property type="match status" value="1"/>
</dbReference>
<comment type="caution">
    <text evidence="10">The sequence shown here is derived from an EMBL/GenBank/DDBJ whole genome shotgun (WGS) entry which is preliminary data.</text>
</comment>
<dbReference type="SUPFAM" id="SSF56112">
    <property type="entry name" value="Protein kinase-like (PK-like)"/>
    <property type="match status" value="1"/>
</dbReference>
<dbReference type="PANTHER" id="PTHR47634">
    <property type="entry name" value="PROTEIN KINASE DOMAIN-CONTAINING PROTEIN-RELATED"/>
    <property type="match status" value="1"/>
</dbReference>
<dbReference type="PANTHER" id="PTHR47634:SF9">
    <property type="entry name" value="PROTEIN KINASE DOMAIN-CONTAINING PROTEIN-RELATED"/>
    <property type="match status" value="1"/>
</dbReference>
<keyword evidence="11" id="KW-1185">Reference proteome</keyword>
<dbReference type="GO" id="GO:0005524">
    <property type="term" value="F:ATP binding"/>
    <property type="evidence" value="ECO:0007669"/>
    <property type="project" value="UniProtKB-KW"/>
</dbReference>
<evidence type="ECO:0000256" key="7">
    <source>
        <dbReference type="ARBA" id="ARBA00047899"/>
    </source>
</evidence>
<dbReference type="GO" id="GO:0050684">
    <property type="term" value="P:regulation of mRNA processing"/>
    <property type="evidence" value="ECO:0007669"/>
    <property type="project" value="TreeGrafter"/>
</dbReference>